<keyword evidence="5" id="KW-1185">Reference proteome</keyword>
<reference evidence="2 5" key="1">
    <citation type="submission" date="2015-01" db="EMBL/GenBank/DDBJ databases">
        <title>Genome Sequence of Pseudomonas antarctica CMS 35.</title>
        <authorList>
            <person name="Voget S."/>
            <person name="Chow J."/>
            <person name="Daniel R."/>
            <person name="Streit W."/>
        </authorList>
    </citation>
    <scope>NUCLEOTIDE SEQUENCE [LARGE SCALE GENOMIC DNA]</scope>
    <source>
        <strain evidence="2 5">CMS 35</strain>
    </source>
</reference>
<evidence type="ECO:0000256" key="1">
    <source>
        <dbReference type="ARBA" id="ARBA00009964"/>
    </source>
</evidence>
<dbReference type="NCBIfam" id="NF047595">
    <property type="entry name" value="IS66_ISRel24_TnpA"/>
    <property type="match status" value="1"/>
</dbReference>
<dbReference type="EMBL" id="JXDI01000002">
    <property type="protein sequence ID" value="KAF2407503.1"/>
    <property type="molecule type" value="Genomic_DNA"/>
</dbReference>
<dbReference type="SUPFAM" id="SSF46689">
    <property type="entry name" value="Homeodomain-like"/>
    <property type="match status" value="1"/>
</dbReference>
<dbReference type="InterPro" id="IPR002514">
    <property type="entry name" value="Transposase_8"/>
</dbReference>
<evidence type="ECO:0000313" key="5">
    <source>
        <dbReference type="Proteomes" id="UP000748067"/>
    </source>
</evidence>
<reference evidence="3 4" key="2">
    <citation type="submission" date="2016-10" db="EMBL/GenBank/DDBJ databases">
        <authorList>
            <person name="de Groot N.N."/>
        </authorList>
    </citation>
    <scope>NUCLEOTIDE SEQUENCE [LARGE SCALE GENOMIC DNA]</scope>
    <source>
        <strain evidence="3 4">BS2772</strain>
    </source>
</reference>
<comment type="similarity">
    <text evidence="1">Belongs to the transposase 8 family.</text>
</comment>
<accession>A0A1H0ATR3</accession>
<dbReference type="GO" id="GO:0004803">
    <property type="term" value="F:transposase activity"/>
    <property type="evidence" value="ECO:0007669"/>
    <property type="project" value="InterPro"/>
</dbReference>
<dbReference type="Proteomes" id="UP000748067">
    <property type="component" value="Unassembled WGS sequence"/>
</dbReference>
<dbReference type="GO" id="GO:0003677">
    <property type="term" value="F:DNA binding"/>
    <property type="evidence" value="ECO:0007669"/>
    <property type="project" value="InterPro"/>
</dbReference>
<protein>
    <submittedName>
        <fullName evidence="3">Transposase</fullName>
    </submittedName>
</protein>
<evidence type="ECO:0000313" key="3">
    <source>
        <dbReference type="EMBL" id="SDN36852.1"/>
    </source>
</evidence>
<sequence>MPQKRRSYSKSFKAQVIAECALPGNSIASVALTHNPNANLVHKWVRGHGQKNLAQQTAFIPVTASQSAAVHHSLPATIRIEVPHSKGQVVVSWPAENAAACSAFLPDLLR</sequence>
<dbReference type="Proteomes" id="UP000182470">
    <property type="component" value="Chromosome I"/>
</dbReference>
<dbReference type="AlphaFoldDB" id="A0A1H0ATR3"/>
<evidence type="ECO:0000313" key="4">
    <source>
        <dbReference type="Proteomes" id="UP000182470"/>
    </source>
</evidence>
<dbReference type="InterPro" id="IPR009057">
    <property type="entry name" value="Homeodomain-like_sf"/>
</dbReference>
<evidence type="ECO:0000313" key="2">
    <source>
        <dbReference type="EMBL" id="KAF2407503.1"/>
    </source>
</evidence>
<dbReference type="GO" id="GO:0006313">
    <property type="term" value="P:DNA transposition"/>
    <property type="evidence" value="ECO:0007669"/>
    <property type="project" value="InterPro"/>
</dbReference>
<dbReference type="RefSeq" id="WP_232000070.1">
    <property type="nucleotide sequence ID" value="NZ_JXDI01000002.1"/>
</dbReference>
<name>A0A1H0ATR3_9PSED</name>
<dbReference type="Pfam" id="PF01527">
    <property type="entry name" value="HTH_Tnp_1"/>
    <property type="match status" value="1"/>
</dbReference>
<gene>
    <name evidence="2" type="ORF">PSAN_44320</name>
    <name evidence="3" type="ORF">SAMN04490179_3887</name>
</gene>
<dbReference type="EMBL" id="LT629704">
    <property type="protein sequence ID" value="SDN36852.1"/>
    <property type="molecule type" value="Genomic_DNA"/>
</dbReference>
<organism evidence="3 4">
    <name type="scientific">Pseudomonas antarctica</name>
    <dbReference type="NCBI Taxonomy" id="219572"/>
    <lineage>
        <taxon>Bacteria</taxon>
        <taxon>Pseudomonadati</taxon>
        <taxon>Pseudomonadota</taxon>
        <taxon>Gammaproteobacteria</taxon>
        <taxon>Pseudomonadales</taxon>
        <taxon>Pseudomonadaceae</taxon>
        <taxon>Pseudomonas</taxon>
    </lineage>
</organism>
<proteinExistence type="inferred from homology"/>